<organism evidence="2 3">
    <name type="scientific">Glaciimonas soli</name>
    <dbReference type="NCBI Taxonomy" id="2590999"/>
    <lineage>
        <taxon>Bacteria</taxon>
        <taxon>Pseudomonadati</taxon>
        <taxon>Pseudomonadota</taxon>
        <taxon>Betaproteobacteria</taxon>
        <taxon>Burkholderiales</taxon>
        <taxon>Oxalobacteraceae</taxon>
        <taxon>Glaciimonas</taxon>
    </lineage>
</organism>
<dbReference type="SUPFAM" id="SSF74653">
    <property type="entry name" value="TolA/TonB C-terminal domain"/>
    <property type="match status" value="1"/>
</dbReference>
<feature type="signal peptide" evidence="1">
    <location>
        <begin position="1"/>
        <end position="23"/>
    </location>
</feature>
<sequence length="157" mass="17019">MTTKKITAAICASTLLLAGCSNLLPSSVSSIFTGTSNSGAVSQAALGDYKQDVAQRIIAANPGKTYTVRPQALLRSVIVLKFYIGANGQLLRSEIMRSNKDRTNEATALASLKNAAPFPQPASRYLRNGRVEMIETWLFNDDGRFQLHSTAAEQMHE</sequence>
<keyword evidence="3" id="KW-1185">Reference proteome</keyword>
<evidence type="ECO:0008006" key="4">
    <source>
        <dbReference type="Google" id="ProtNLM"/>
    </source>
</evidence>
<evidence type="ECO:0000256" key="1">
    <source>
        <dbReference type="SAM" id="SignalP"/>
    </source>
</evidence>
<name>A0A843YTW7_9BURK</name>
<feature type="chain" id="PRO_5033048533" description="Protein TonB" evidence="1">
    <location>
        <begin position="24"/>
        <end position="157"/>
    </location>
</feature>
<dbReference type="PROSITE" id="PS51257">
    <property type="entry name" value="PROKAR_LIPOPROTEIN"/>
    <property type="match status" value="1"/>
</dbReference>
<dbReference type="AlphaFoldDB" id="A0A843YTW7"/>
<comment type="caution">
    <text evidence="2">The sequence shown here is derived from an EMBL/GenBank/DDBJ whole genome shotgun (WGS) entry which is preliminary data.</text>
</comment>
<dbReference type="EMBL" id="WINI01000004">
    <property type="protein sequence ID" value="MQR00948.1"/>
    <property type="molecule type" value="Genomic_DNA"/>
</dbReference>
<gene>
    <name evidence="2" type="ORF">GEV47_09660</name>
</gene>
<dbReference type="Proteomes" id="UP000451565">
    <property type="component" value="Unassembled WGS sequence"/>
</dbReference>
<proteinExistence type="predicted"/>
<reference evidence="2 3" key="1">
    <citation type="submission" date="2019-10" db="EMBL/GenBank/DDBJ databases">
        <title>Glaciimonas soli sp. nov., a psychrophilic bacterium isolated from the forest soil of a high elevation mountain in Taiwan.</title>
        <authorList>
            <person name="Wang L.-T."/>
            <person name="Shieh W.Y."/>
        </authorList>
    </citation>
    <scope>NUCLEOTIDE SEQUENCE [LARGE SCALE GENOMIC DNA]</scope>
    <source>
        <strain evidence="2 3">GS1</strain>
    </source>
</reference>
<keyword evidence="1" id="KW-0732">Signal</keyword>
<protein>
    <recommendedName>
        <fullName evidence="4">Protein TonB</fullName>
    </recommendedName>
</protein>
<accession>A0A843YTW7</accession>
<dbReference type="Gene3D" id="3.30.1150.10">
    <property type="match status" value="1"/>
</dbReference>
<evidence type="ECO:0000313" key="2">
    <source>
        <dbReference type="EMBL" id="MQR00948.1"/>
    </source>
</evidence>
<evidence type="ECO:0000313" key="3">
    <source>
        <dbReference type="Proteomes" id="UP000451565"/>
    </source>
</evidence>